<proteinExistence type="predicted"/>
<accession>A0AAP9MY53</accession>
<name>A0AAP9MY53_PSEPU</name>
<reference evidence="2 3" key="2">
    <citation type="submission" date="2020-04" db="EMBL/GenBank/DDBJ databases">
        <title>Complete genome sequence of Pseudomonas putida strain JQ581.</title>
        <authorList>
            <person name="Mu Y."/>
        </authorList>
    </citation>
    <scope>NUCLEOTIDE SEQUENCE [LARGE SCALE GENOMIC DNA]</scope>
    <source>
        <strain evidence="2 3">JQ581</strain>
    </source>
</reference>
<reference evidence="2 3" key="1">
    <citation type="submission" date="2016-04" db="EMBL/GenBank/DDBJ databases">
        <authorList>
            <person name="Qiu J."/>
        </authorList>
    </citation>
    <scope>NUCLEOTIDE SEQUENCE [LARGE SCALE GENOMIC DNA]</scope>
    <source>
        <strain evidence="2 3">JQ581</strain>
    </source>
</reference>
<gene>
    <name evidence="2" type="ORF">A3L25_007645</name>
</gene>
<organism evidence="2 3">
    <name type="scientific">Pseudomonas putida</name>
    <name type="common">Arthrobacter siderocapsulatus</name>
    <dbReference type="NCBI Taxonomy" id="303"/>
    <lineage>
        <taxon>Bacteria</taxon>
        <taxon>Pseudomonadati</taxon>
        <taxon>Pseudomonadota</taxon>
        <taxon>Gammaproteobacteria</taxon>
        <taxon>Pseudomonadales</taxon>
        <taxon>Pseudomonadaceae</taxon>
        <taxon>Pseudomonas</taxon>
    </lineage>
</organism>
<feature type="chain" id="PRO_5043054357" description="Secreted protein" evidence="1">
    <location>
        <begin position="34"/>
        <end position="189"/>
    </location>
</feature>
<evidence type="ECO:0000313" key="3">
    <source>
        <dbReference type="Proteomes" id="UP000076857"/>
    </source>
</evidence>
<keyword evidence="1" id="KW-0732">Signal</keyword>
<evidence type="ECO:0000256" key="1">
    <source>
        <dbReference type="SAM" id="SignalP"/>
    </source>
</evidence>
<sequence length="189" mass="20422">MKHLHERRLAVTTAIKQAMLAAPLLLSGGASFAATQPDPIPMLALWHTVENGTEPACGVELPAAGSGWTMDVLPKKKCPENAREPYAIRIRNVPIKSTFLLTNNERCEKANSAWVELDTTRANASLEKIGIDKIWLYPGSPEKPGYLTNTGLDTNPPIPSRGFRVIGKGDPIEQGKLSCIKVTIAPGSN</sequence>
<dbReference type="AlphaFoldDB" id="A0AAP9MY53"/>
<protein>
    <recommendedName>
        <fullName evidence="4">Secreted protein</fullName>
    </recommendedName>
</protein>
<evidence type="ECO:0000313" key="2">
    <source>
        <dbReference type="EMBL" id="QJQ09299.1"/>
    </source>
</evidence>
<dbReference type="Proteomes" id="UP000076857">
    <property type="component" value="Chromosome"/>
</dbReference>
<dbReference type="EMBL" id="CP050951">
    <property type="protein sequence ID" value="QJQ09299.1"/>
    <property type="molecule type" value="Genomic_DNA"/>
</dbReference>
<evidence type="ECO:0008006" key="4">
    <source>
        <dbReference type="Google" id="ProtNLM"/>
    </source>
</evidence>
<feature type="signal peptide" evidence="1">
    <location>
        <begin position="1"/>
        <end position="33"/>
    </location>
</feature>
<dbReference type="RefSeq" id="WP_155737864.1">
    <property type="nucleotide sequence ID" value="NZ_CP050951.1"/>
</dbReference>